<name>A0A410MCB3_9BACI</name>
<gene>
    <name evidence="1" type="ORF">HLI_09120</name>
</gene>
<dbReference type="OrthoDB" id="2616930at2"/>
<dbReference type="RefSeq" id="WP_128524669.1">
    <property type="nucleotide sequence ID" value="NZ_CP026118.1"/>
</dbReference>
<dbReference type="KEGG" id="hli:HLI_09120"/>
<sequence length="114" mass="12540">MTPTKELRNKLRKLLNEKVPSGGSEADTNFSDVELDGLLQESSNVYTAASKGWAEKAALLQGDIEKYSTGDEQYTLTSLKDKMTHAMAMANHYQEMGKESSGGVLFKIKPPEVL</sequence>
<reference evidence="1 2" key="1">
    <citation type="submission" date="2018-01" db="EMBL/GenBank/DDBJ databases">
        <title>The whole genome sequencing and assembly of Halobacillus litoralis ERB031 strain.</title>
        <authorList>
            <person name="Lee S.-J."/>
            <person name="Park M.-K."/>
            <person name="Kim J.-Y."/>
            <person name="Lee Y.-J."/>
            <person name="Yi H."/>
            <person name="Bahn Y.-S."/>
            <person name="Kim J.F."/>
            <person name="Lee D.-W."/>
        </authorList>
    </citation>
    <scope>NUCLEOTIDE SEQUENCE [LARGE SCALE GENOMIC DNA]</scope>
    <source>
        <strain evidence="1 2">ERB 031</strain>
    </source>
</reference>
<evidence type="ECO:0000313" key="1">
    <source>
        <dbReference type="EMBL" id="QAS52382.1"/>
    </source>
</evidence>
<dbReference type="AlphaFoldDB" id="A0A410MCB3"/>
<dbReference type="EMBL" id="CP026118">
    <property type="protein sequence ID" value="QAS52382.1"/>
    <property type="molecule type" value="Genomic_DNA"/>
</dbReference>
<proteinExistence type="predicted"/>
<accession>A0A410MCB3</accession>
<organism evidence="1 2">
    <name type="scientific">Halobacillus litoralis</name>
    <dbReference type="NCBI Taxonomy" id="45668"/>
    <lineage>
        <taxon>Bacteria</taxon>
        <taxon>Bacillati</taxon>
        <taxon>Bacillota</taxon>
        <taxon>Bacilli</taxon>
        <taxon>Bacillales</taxon>
        <taxon>Bacillaceae</taxon>
        <taxon>Halobacillus</taxon>
    </lineage>
</organism>
<evidence type="ECO:0000313" key="2">
    <source>
        <dbReference type="Proteomes" id="UP000287756"/>
    </source>
</evidence>
<dbReference type="Proteomes" id="UP000287756">
    <property type="component" value="Chromosome"/>
</dbReference>
<protein>
    <submittedName>
        <fullName evidence="1">Uncharacterized protein</fullName>
    </submittedName>
</protein>